<dbReference type="AlphaFoldDB" id="A0A9X2AMF8"/>
<evidence type="ECO:0000313" key="1">
    <source>
        <dbReference type="EMBL" id="MCJ0762725.1"/>
    </source>
</evidence>
<dbReference type="InterPro" id="IPR023389">
    <property type="entry name" value="DOPA-like_sf"/>
</dbReference>
<gene>
    <name evidence="1" type="ORF">MMF98_05810</name>
</gene>
<evidence type="ECO:0000313" key="2">
    <source>
        <dbReference type="Proteomes" id="UP001139447"/>
    </source>
</evidence>
<dbReference type="PANTHER" id="PTHR36423">
    <property type="entry name" value="AFR070WP"/>
    <property type="match status" value="1"/>
</dbReference>
<comment type="caution">
    <text evidence="1">The sequence shown here is derived from an EMBL/GenBank/DDBJ whole genome shotgun (WGS) entry which is preliminary data.</text>
</comment>
<organism evidence="1 2">
    <name type="scientific">Variovorax terrae</name>
    <dbReference type="NCBI Taxonomy" id="2923278"/>
    <lineage>
        <taxon>Bacteria</taxon>
        <taxon>Pseudomonadati</taxon>
        <taxon>Pseudomonadota</taxon>
        <taxon>Betaproteobacteria</taxon>
        <taxon>Burkholderiales</taxon>
        <taxon>Comamonadaceae</taxon>
        <taxon>Variovorax</taxon>
    </lineage>
</organism>
<accession>A0A9X2AMF8</accession>
<proteinExistence type="predicted"/>
<name>A0A9X2AMF8_9BURK</name>
<sequence length="115" mass="12801">MIPRPQNLYSNYHAHVYFGPSTVEQARALCHAAGEQLGVAVGRVHEKIVGPHPHWSCQLAFDHTQFDAVMAWLEQHRQGLDVLVHGLTGNDLEDHTTHASWLGRPTPLNLHVFGG</sequence>
<dbReference type="SUPFAM" id="SSF143410">
    <property type="entry name" value="DOPA-like"/>
    <property type="match status" value="1"/>
</dbReference>
<reference evidence="1" key="1">
    <citation type="submission" date="2022-03" db="EMBL/GenBank/DDBJ databases">
        <authorList>
            <person name="Woo C.Y."/>
        </authorList>
    </citation>
    <scope>NUCLEOTIDE SEQUENCE</scope>
    <source>
        <strain evidence="1">CYS-02</strain>
    </source>
</reference>
<dbReference type="PIRSF" id="PIRSF028139">
    <property type="entry name" value="DOPA-diox_rel_Mll2280"/>
    <property type="match status" value="1"/>
</dbReference>
<protein>
    <submittedName>
        <fullName evidence="1">DOPA 4,5-dioxygenase family protein</fullName>
    </submittedName>
</protein>
<dbReference type="Pfam" id="PF08883">
    <property type="entry name" value="DOPA_dioxygen"/>
    <property type="match status" value="1"/>
</dbReference>
<keyword evidence="2" id="KW-1185">Reference proteome</keyword>
<dbReference type="Gene3D" id="3.30.70.1240">
    <property type="entry name" value="DOPA-like domains"/>
    <property type="match status" value="1"/>
</dbReference>
<dbReference type="EMBL" id="JALGBI010000001">
    <property type="protein sequence ID" value="MCJ0762725.1"/>
    <property type="molecule type" value="Genomic_DNA"/>
</dbReference>
<dbReference type="InterPro" id="IPR014980">
    <property type="entry name" value="DOPA_dioxygen"/>
</dbReference>
<dbReference type="PANTHER" id="PTHR36423:SF2">
    <property type="entry name" value="AFR070WP"/>
    <property type="match status" value="1"/>
</dbReference>
<dbReference type="RefSeq" id="WP_243305228.1">
    <property type="nucleotide sequence ID" value="NZ_JALGBI010000001.1"/>
</dbReference>
<dbReference type="Proteomes" id="UP001139447">
    <property type="component" value="Unassembled WGS sequence"/>
</dbReference>